<name>A0A8S5TYT9_9CAUD</name>
<accession>A0A8S5TYT9</accession>
<organism evidence="1">
    <name type="scientific">Siphoviridae sp. ctnPP24</name>
    <dbReference type="NCBI Taxonomy" id="2825662"/>
    <lineage>
        <taxon>Viruses</taxon>
        <taxon>Duplodnaviria</taxon>
        <taxon>Heunggongvirae</taxon>
        <taxon>Uroviricota</taxon>
        <taxon>Caudoviricetes</taxon>
    </lineage>
</organism>
<protein>
    <submittedName>
        <fullName evidence="1">Uncharacterized protein</fullName>
    </submittedName>
</protein>
<proteinExistence type="predicted"/>
<reference evidence="1" key="1">
    <citation type="journal article" date="2021" name="Proc. Natl. Acad. Sci. U.S.A.">
        <title>A Catalog of Tens of Thousands of Viruses from Human Metagenomes Reveals Hidden Associations with Chronic Diseases.</title>
        <authorList>
            <person name="Tisza M.J."/>
            <person name="Buck C.B."/>
        </authorList>
    </citation>
    <scope>NUCLEOTIDE SEQUENCE</scope>
    <source>
        <strain evidence="1">CtnPP24</strain>
    </source>
</reference>
<sequence length="53" mass="6100">MLCLCFSENCQKIFLDKPIWAGVKFFDPTSGLRLFKQVYLNALKVETFQSALP</sequence>
<dbReference type="EMBL" id="BK015962">
    <property type="protein sequence ID" value="DAF87346.1"/>
    <property type="molecule type" value="Genomic_DNA"/>
</dbReference>
<evidence type="ECO:0000313" key="1">
    <source>
        <dbReference type="EMBL" id="DAF87346.1"/>
    </source>
</evidence>